<keyword evidence="2" id="KW-1185">Reference proteome</keyword>
<accession>A0A4R6K0C5</accession>
<evidence type="ECO:0000313" key="2">
    <source>
        <dbReference type="Proteomes" id="UP000294901"/>
    </source>
</evidence>
<reference evidence="1 2" key="1">
    <citation type="submission" date="2019-03" db="EMBL/GenBank/DDBJ databases">
        <title>Sequencing the genomes of 1000 actinobacteria strains.</title>
        <authorList>
            <person name="Klenk H.-P."/>
        </authorList>
    </citation>
    <scope>NUCLEOTIDE SEQUENCE [LARGE SCALE GENOMIC DNA]</scope>
    <source>
        <strain evidence="1 2">DSM 43805</strain>
    </source>
</reference>
<name>A0A4R6K0C5_9ACTN</name>
<dbReference type="AlphaFoldDB" id="A0A4R6K0C5"/>
<evidence type="ECO:0000313" key="1">
    <source>
        <dbReference type="EMBL" id="TDO42653.1"/>
    </source>
</evidence>
<comment type="caution">
    <text evidence="1">The sequence shown here is derived from an EMBL/GenBank/DDBJ whole genome shotgun (WGS) entry which is preliminary data.</text>
</comment>
<organism evidence="1 2">
    <name type="scientific">Paractinoplanes brasiliensis</name>
    <dbReference type="NCBI Taxonomy" id="52695"/>
    <lineage>
        <taxon>Bacteria</taxon>
        <taxon>Bacillati</taxon>
        <taxon>Actinomycetota</taxon>
        <taxon>Actinomycetes</taxon>
        <taxon>Micromonosporales</taxon>
        <taxon>Micromonosporaceae</taxon>
        <taxon>Paractinoplanes</taxon>
    </lineage>
</organism>
<protein>
    <submittedName>
        <fullName evidence="1">Uncharacterized protein</fullName>
    </submittedName>
</protein>
<proteinExistence type="predicted"/>
<sequence>MPGRPRVLPGIAVSARRDSRPPSSAAYVLTGAVHLSLTDHAAYRIAARACWASPRGTLDGRRGLTITVDHAATFLAAAVTGATRLAPPYPEVRPADMLCG</sequence>
<dbReference type="EMBL" id="SNWR01000001">
    <property type="protein sequence ID" value="TDO42653.1"/>
    <property type="molecule type" value="Genomic_DNA"/>
</dbReference>
<gene>
    <name evidence="1" type="ORF">C8E87_6428</name>
</gene>
<dbReference type="RefSeq" id="WP_133876512.1">
    <property type="nucleotide sequence ID" value="NZ_BOMD01000085.1"/>
</dbReference>
<dbReference type="Proteomes" id="UP000294901">
    <property type="component" value="Unassembled WGS sequence"/>
</dbReference>